<accession>A0A1G8YJH7</accession>
<dbReference type="RefSeq" id="WP_093609247.1">
    <property type="nucleotide sequence ID" value="NZ_FNFF01000004.1"/>
</dbReference>
<gene>
    <name evidence="2" type="ORF">SAMN05421806_10495</name>
</gene>
<keyword evidence="1" id="KW-0472">Membrane</keyword>
<evidence type="ECO:0000256" key="1">
    <source>
        <dbReference type="SAM" id="Phobius"/>
    </source>
</evidence>
<dbReference type="AlphaFoldDB" id="A0A1G8YJH7"/>
<keyword evidence="1" id="KW-1133">Transmembrane helix</keyword>
<protein>
    <submittedName>
        <fullName evidence="2">Uncharacterized protein</fullName>
    </submittedName>
</protein>
<feature type="transmembrane region" description="Helical" evidence="1">
    <location>
        <begin position="6"/>
        <end position="30"/>
    </location>
</feature>
<evidence type="ECO:0000313" key="2">
    <source>
        <dbReference type="EMBL" id="SDK02797.1"/>
    </source>
</evidence>
<organism evidence="2 3">
    <name type="scientific">Streptomyces indicus</name>
    <dbReference type="NCBI Taxonomy" id="417292"/>
    <lineage>
        <taxon>Bacteria</taxon>
        <taxon>Bacillati</taxon>
        <taxon>Actinomycetota</taxon>
        <taxon>Actinomycetes</taxon>
        <taxon>Kitasatosporales</taxon>
        <taxon>Streptomycetaceae</taxon>
        <taxon>Streptomyces</taxon>
    </lineage>
</organism>
<evidence type="ECO:0000313" key="3">
    <source>
        <dbReference type="Proteomes" id="UP000199155"/>
    </source>
</evidence>
<keyword evidence="1" id="KW-0812">Transmembrane</keyword>
<dbReference type="STRING" id="417292.SAMN05421806_10495"/>
<dbReference type="Proteomes" id="UP000199155">
    <property type="component" value="Unassembled WGS sequence"/>
</dbReference>
<reference evidence="2 3" key="1">
    <citation type="submission" date="2016-10" db="EMBL/GenBank/DDBJ databases">
        <authorList>
            <person name="de Groot N.N."/>
        </authorList>
    </citation>
    <scope>NUCLEOTIDE SEQUENCE [LARGE SCALE GENOMIC DNA]</scope>
    <source>
        <strain evidence="2 3">CGMCC 4.5727</strain>
    </source>
</reference>
<name>A0A1G8YJH7_9ACTN</name>
<dbReference type="EMBL" id="FNFF01000004">
    <property type="protein sequence ID" value="SDK02797.1"/>
    <property type="molecule type" value="Genomic_DNA"/>
</dbReference>
<keyword evidence="3" id="KW-1185">Reference proteome</keyword>
<proteinExistence type="predicted"/>
<sequence length="66" mass="7264">MTTVDWSRAVAGILVGLLLVPLLLQPLALLTARIVRRRPLPPTRAQRRARAELAAVLDEFAEHGGR</sequence>